<dbReference type="RefSeq" id="WP_216437127.1">
    <property type="nucleotide sequence ID" value="NZ_JAHLQF010000001.1"/>
</dbReference>
<evidence type="ECO:0000313" key="2">
    <source>
        <dbReference type="EMBL" id="MBU5482702.1"/>
    </source>
</evidence>
<protein>
    <recommendedName>
        <fullName evidence="4">5-bromo-4-chloroindolyl phosphate hydrolysis protein</fullName>
    </recommendedName>
</protein>
<proteinExistence type="predicted"/>
<organism evidence="2 3">
    <name type="scientific">Clostridium mobile</name>
    <dbReference type="NCBI Taxonomy" id="2841512"/>
    <lineage>
        <taxon>Bacteria</taxon>
        <taxon>Bacillati</taxon>
        <taxon>Bacillota</taxon>
        <taxon>Clostridia</taxon>
        <taxon>Eubacteriales</taxon>
        <taxon>Clostridiaceae</taxon>
        <taxon>Clostridium</taxon>
    </lineage>
</organism>
<reference evidence="2 3" key="1">
    <citation type="submission" date="2021-06" db="EMBL/GenBank/DDBJ databases">
        <authorList>
            <person name="Sun Q."/>
            <person name="Li D."/>
        </authorList>
    </citation>
    <scope>NUCLEOTIDE SEQUENCE [LARGE SCALE GENOMIC DNA]</scope>
    <source>
        <strain evidence="2 3">MSJ-11</strain>
    </source>
</reference>
<evidence type="ECO:0000256" key="1">
    <source>
        <dbReference type="SAM" id="Phobius"/>
    </source>
</evidence>
<accession>A0ABS6EBY1</accession>
<keyword evidence="3" id="KW-1185">Reference proteome</keyword>
<keyword evidence="1" id="KW-0472">Membrane</keyword>
<sequence>MNTDKILFILIIILIISIVVCLIKKVAKFIIFVLVALFAFIVIKGVIDGKGPIDIFNSTKANAIYTKQLYDYTGKIKKSIDNSLESIDNKSFEKFKGENKKLNGYLKEVLKLPHEEELNSIHEKYCDYLKNIVKTSNALVESGKFTEDTLKDMERVKLSLTNYLKDLMSIQEKIK</sequence>
<dbReference type="EMBL" id="JAHLQF010000001">
    <property type="protein sequence ID" value="MBU5482702.1"/>
    <property type="molecule type" value="Genomic_DNA"/>
</dbReference>
<comment type="caution">
    <text evidence="2">The sequence shown here is derived from an EMBL/GenBank/DDBJ whole genome shotgun (WGS) entry which is preliminary data.</text>
</comment>
<name>A0ABS6EBY1_9CLOT</name>
<evidence type="ECO:0000313" key="3">
    <source>
        <dbReference type="Proteomes" id="UP000726170"/>
    </source>
</evidence>
<keyword evidence="1" id="KW-1133">Transmembrane helix</keyword>
<evidence type="ECO:0008006" key="4">
    <source>
        <dbReference type="Google" id="ProtNLM"/>
    </source>
</evidence>
<dbReference type="Proteomes" id="UP000726170">
    <property type="component" value="Unassembled WGS sequence"/>
</dbReference>
<feature type="transmembrane region" description="Helical" evidence="1">
    <location>
        <begin position="6"/>
        <end position="23"/>
    </location>
</feature>
<keyword evidence="1" id="KW-0812">Transmembrane</keyword>
<gene>
    <name evidence="2" type="ORF">KQI86_00100</name>
</gene>
<feature type="transmembrane region" description="Helical" evidence="1">
    <location>
        <begin position="30"/>
        <end position="47"/>
    </location>
</feature>